<dbReference type="Pfam" id="PF06122">
    <property type="entry name" value="TraH"/>
    <property type="match status" value="1"/>
</dbReference>
<evidence type="ECO:0000313" key="5">
    <source>
        <dbReference type="Proteomes" id="UP001177592"/>
    </source>
</evidence>
<dbReference type="EMBL" id="CP038620">
    <property type="protein sequence ID" value="QBY46639.1"/>
    <property type="molecule type" value="Genomic_DNA"/>
</dbReference>
<keyword evidence="2" id="KW-0614">Plasmid</keyword>
<dbReference type="Proteomes" id="UP001177592">
    <property type="component" value="Plasmid paNv_CAN3"/>
</dbReference>
<evidence type="ECO:0000313" key="3">
    <source>
        <dbReference type="EMBL" id="WGM08333.1"/>
    </source>
</evidence>
<dbReference type="RefSeq" id="WP_051297175.1">
    <property type="nucleotide sequence ID" value="NZ_CP123526.1"/>
</dbReference>
<keyword evidence="5" id="KW-1185">Reference proteome</keyword>
<geneLocation type="plasmid" evidence="4">
    <name>parsfin8</name>
</geneLocation>
<dbReference type="KEGG" id="ans:ArsFIN_52500"/>
<accession>A0A4P7L1N6</accession>
<geneLocation type="plasmid" evidence="3 5">
    <name>paNv_CAN3</name>
</geneLocation>
<dbReference type="Proteomes" id="UP000295134">
    <property type="component" value="Plasmid pArsFIN8"/>
</dbReference>
<evidence type="ECO:0000256" key="1">
    <source>
        <dbReference type="SAM" id="SignalP"/>
    </source>
</evidence>
<geneLocation type="plasmid" evidence="2">
    <name>pArsFIN8</name>
</geneLocation>
<gene>
    <name evidence="2" type="ORF">ArsFIN_52500</name>
    <name evidence="3" type="ORF">QE258_23910</name>
</gene>
<dbReference type="InterPro" id="IPR010927">
    <property type="entry name" value="T4SS_TraH"/>
</dbReference>
<reference evidence="2 4" key="1">
    <citation type="submission" date="2019-03" db="EMBL/GenBank/DDBJ databases">
        <title>Long-read sequencing reveals hyperdense prophage content in a complex bacterial symbiont genome.</title>
        <authorList>
            <person name="Frost C.L."/>
            <person name="Siozios S."/>
            <person name="Nadal-Jimenez P."/>
            <person name="Brockhurst M.A."/>
            <person name="King K.C."/>
            <person name="Darby A.C."/>
            <person name="Hurst G.D.D."/>
        </authorList>
    </citation>
    <scope>NUCLEOTIDE SEQUENCE [LARGE SCALE GENOMIC DNA]</scope>
    <source>
        <strain evidence="2 4">FIN</strain>
        <plasmid evidence="2">pArsFIN8</plasmid>
        <plasmid evidence="4">parsfin8</plasmid>
    </source>
</reference>
<organism evidence="2 4">
    <name type="scientific">Arsenophonus nasoniae</name>
    <name type="common">son-killer infecting Nasonia vitripennis</name>
    <dbReference type="NCBI Taxonomy" id="638"/>
    <lineage>
        <taxon>Bacteria</taxon>
        <taxon>Pseudomonadati</taxon>
        <taxon>Pseudomonadota</taxon>
        <taxon>Gammaproteobacteria</taxon>
        <taxon>Enterobacterales</taxon>
        <taxon>Morganellaceae</taxon>
        <taxon>Arsenophonus</taxon>
    </lineage>
</organism>
<evidence type="ECO:0000313" key="4">
    <source>
        <dbReference type="Proteomes" id="UP000295134"/>
    </source>
</evidence>
<dbReference type="EMBL" id="CP123526">
    <property type="protein sequence ID" value="WGM08333.1"/>
    <property type="molecule type" value="Genomic_DNA"/>
</dbReference>
<reference evidence="3" key="2">
    <citation type="submission" date="2023-04" db="EMBL/GenBank/DDBJ databases">
        <title>Genome dynamics across the evolutionary transition to endosymbiosis.</title>
        <authorList>
            <person name="Siozios S."/>
            <person name="Nadal-Jimenez P."/>
            <person name="Azagi T."/>
            <person name="Sprong H."/>
            <person name="Frost C.L."/>
            <person name="Parratt S.R."/>
            <person name="Taylor G."/>
            <person name="Brettell L."/>
            <person name="Lew K.C."/>
            <person name="Croft L."/>
            <person name="King K.C."/>
            <person name="Brockhurst M.A."/>
            <person name="Hypsa V."/>
            <person name="Novakova E."/>
            <person name="Darby A.C."/>
            <person name="Hurst G.D.D."/>
        </authorList>
    </citation>
    <scope>NUCLEOTIDE SEQUENCE</scope>
    <source>
        <strain evidence="3">ANv_CAN</strain>
        <plasmid evidence="3">paNv_CAN3</plasmid>
    </source>
</reference>
<feature type="chain" id="PRO_5020688198" evidence="1">
    <location>
        <begin position="25"/>
        <end position="448"/>
    </location>
</feature>
<dbReference type="AlphaFoldDB" id="A0A4P7L1N6"/>
<feature type="signal peptide" evidence="1">
    <location>
        <begin position="1"/>
        <end position="24"/>
    </location>
</feature>
<protein>
    <submittedName>
        <fullName evidence="3">Conjugal transfer protein TraH</fullName>
    </submittedName>
    <submittedName>
        <fullName evidence="2">Conjugative relaxosome accessory transposon protein</fullName>
    </submittedName>
</protein>
<proteinExistence type="predicted"/>
<sequence length="448" mass="48671">MKMKKTFLGLMLVVILATPSITYADNINSQLNEMFGSMSNSTGSGSYQSVTRDGYIGGGFVVRNQLRTISPINISTPKISAGCSGIDFFSGSFSFINADEFVQLLRNIAANSVGLAFQLAINAMDSVLGGEISKLQALIQKLNEYSANSCQLSKGILVDMASAFSENAKTAVGNTLASEGIIDSIESIASEPMGRKPVVQTAEKAGKITPCTHYGNLMWCALNRGGFNSNFMGSEIEQKELVMSMVGMVIVEKPTKNTSGEMPFNHTVATPIPMNEIYDSLMKGTKDNPNFRIYGCGSDTDICAHPSPKQIKIDGLENIFLKLFDDGFLENYISNAKTSNALLQKAYLFNVNGAVTNGYQLIEGQDTTRALHYYRSIAPIISYEAVYGYLNAMLNVAEMSLGKMIQSNDDPLMAYTKIQIEKIQEAKKELSERSTLRVSGAAVLLRGC</sequence>
<keyword evidence="1" id="KW-0732">Signal</keyword>
<name>A0A4P7L1N6_9GAMM</name>
<evidence type="ECO:0000313" key="2">
    <source>
        <dbReference type="EMBL" id="QBY46639.1"/>
    </source>
</evidence>